<organism evidence="1 2">
    <name type="scientific">Flaviaesturariibacter aridisoli</name>
    <dbReference type="NCBI Taxonomy" id="2545761"/>
    <lineage>
        <taxon>Bacteria</taxon>
        <taxon>Pseudomonadati</taxon>
        <taxon>Bacteroidota</taxon>
        <taxon>Chitinophagia</taxon>
        <taxon>Chitinophagales</taxon>
        <taxon>Chitinophagaceae</taxon>
        <taxon>Flaviaestuariibacter</taxon>
    </lineage>
</organism>
<accession>A0A4R4DSF7</accession>
<proteinExistence type="predicted"/>
<protein>
    <submittedName>
        <fullName evidence="1">Uncharacterized protein</fullName>
    </submittedName>
</protein>
<dbReference type="RefSeq" id="WP_131854420.1">
    <property type="nucleotide sequence ID" value="NZ_SKFH01000062.1"/>
</dbReference>
<name>A0A4R4DSF7_9BACT</name>
<sequence>MGNLRLRSIESLYSPAPQVNTASLAGIITNYNTLKEEITAINTTNNGTEIHLNPAETTKFFEALDRVKRDLINILISS</sequence>
<reference evidence="1 2" key="1">
    <citation type="submission" date="2019-03" db="EMBL/GenBank/DDBJ databases">
        <authorList>
            <person name="Kim M.K.M."/>
        </authorList>
    </citation>
    <scope>NUCLEOTIDE SEQUENCE [LARGE SCALE GENOMIC DNA]</scope>
    <source>
        <strain evidence="1 2">17J68-15</strain>
    </source>
</reference>
<dbReference type="EMBL" id="SKFH01000062">
    <property type="protein sequence ID" value="TCZ64581.1"/>
    <property type="molecule type" value="Genomic_DNA"/>
</dbReference>
<keyword evidence="2" id="KW-1185">Reference proteome</keyword>
<dbReference type="AlphaFoldDB" id="A0A4R4DSF7"/>
<evidence type="ECO:0000313" key="1">
    <source>
        <dbReference type="EMBL" id="TCZ64581.1"/>
    </source>
</evidence>
<gene>
    <name evidence="1" type="ORF">E0486_18160</name>
</gene>
<evidence type="ECO:0000313" key="2">
    <source>
        <dbReference type="Proteomes" id="UP000295164"/>
    </source>
</evidence>
<comment type="caution">
    <text evidence="1">The sequence shown here is derived from an EMBL/GenBank/DDBJ whole genome shotgun (WGS) entry which is preliminary data.</text>
</comment>
<dbReference type="Proteomes" id="UP000295164">
    <property type="component" value="Unassembled WGS sequence"/>
</dbReference>